<dbReference type="Proteomes" id="UP000838756">
    <property type="component" value="Unassembled WGS sequence"/>
</dbReference>
<gene>
    <name evidence="1" type="primary">jg27921</name>
    <name evidence="1" type="ORF">PAEG_LOCUS7845</name>
</gene>
<organism evidence="1 2">
    <name type="scientific">Pararge aegeria aegeria</name>
    <dbReference type="NCBI Taxonomy" id="348720"/>
    <lineage>
        <taxon>Eukaryota</taxon>
        <taxon>Metazoa</taxon>
        <taxon>Ecdysozoa</taxon>
        <taxon>Arthropoda</taxon>
        <taxon>Hexapoda</taxon>
        <taxon>Insecta</taxon>
        <taxon>Pterygota</taxon>
        <taxon>Neoptera</taxon>
        <taxon>Endopterygota</taxon>
        <taxon>Lepidoptera</taxon>
        <taxon>Glossata</taxon>
        <taxon>Ditrysia</taxon>
        <taxon>Papilionoidea</taxon>
        <taxon>Nymphalidae</taxon>
        <taxon>Satyrinae</taxon>
        <taxon>Satyrini</taxon>
        <taxon>Parargina</taxon>
        <taxon>Pararge</taxon>
    </lineage>
</organism>
<dbReference type="AlphaFoldDB" id="A0A8S4QYP1"/>
<accession>A0A8S4QYP1</accession>
<reference evidence="1" key="1">
    <citation type="submission" date="2022-03" db="EMBL/GenBank/DDBJ databases">
        <authorList>
            <person name="Lindestad O."/>
        </authorList>
    </citation>
    <scope>NUCLEOTIDE SEQUENCE</scope>
</reference>
<evidence type="ECO:0000313" key="1">
    <source>
        <dbReference type="EMBL" id="CAH2227316.1"/>
    </source>
</evidence>
<evidence type="ECO:0000313" key="2">
    <source>
        <dbReference type="Proteomes" id="UP000838756"/>
    </source>
</evidence>
<protein>
    <submittedName>
        <fullName evidence="1">Jg27921 protein</fullName>
    </submittedName>
</protein>
<dbReference type="OrthoDB" id="7481777at2759"/>
<sequence length="189" mass="21024">MKALENLQLQVELLARQQDELEMRSRRKILLVHGIAEGDNEDPCISACRILSQHLTLTQLSPASVSRCHRLGGAGGDKPRAILIKFRDWSLRDTVWSAKTRLKGTEVTLSEFLIKSRHKTFLVAQQRFAEAKCWTRDGIIMVLESGGKRHRITTLAELNAISNSGQDVPSAAIPAAALLLQPEPLRTPN</sequence>
<name>A0A8S4QYP1_9NEOP</name>
<proteinExistence type="predicted"/>
<dbReference type="EMBL" id="CAKXAJ010022874">
    <property type="protein sequence ID" value="CAH2227316.1"/>
    <property type="molecule type" value="Genomic_DNA"/>
</dbReference>
<keyword evidence="2" id="KW-1185">Reference proteome</keyword>
<dbReference type="Gene3D" id="3.30.70.1820">
    <property type="entry name" value="L1 transposable element, RRM domain"/>
    <property type="match status" value="1"/>
</dbReference>
<comment type="caution">
    <text evidence="1">The sequence shown here is derived from an EMBL/GenBank/DDBJ whole genome shotgun (WGS) entry which is preliminary data.</text>
</comment>